<dbReference type="EMBL" id="BAEE01000012">
    <property type="protein sequence ID" value="GAB08512.1"/>
    <property type="molecule type" value="Genomic_DNA"/>
</dbReference>
<dbReference type="Pfam" id="PF00440">
    <property type="entry name" value="TetR_N"/>
    <property type="match status" value="1"/>
</dbReference>
<name>G7GY37_9ACTN</name>
<keyword evidence="2 4" id="KW-0238">DNA-binding</keyword>
<evidence type="ECO:0000256" key="4">
    <source>
        <dbReference type="PROSITE-ProRule" id="PRU00335"/>
    </source>
</evidence>
<dbReference type="OrthoDB" id="8654052at2"/>
<sequence>MDRERMVDVGVALVSRFGAKALSLTSVAKQAGVARATAYRMFGGREALIAAIVEREVTQLRSHLNAWADAQPDVEGKVRVQVVESLRYIREHTALQYVLRNEPGEIVSALVSTTDGGPALITQIVAATMPDLDEGIAHRLRPSPEAAAEFMVRTVYSMMLVPDSVMSDEQVADLVVAAVVAPV</sequence>
<dbReference type="Proteomes" id="UP000035088">
    <property type="component" value="Unassembled WGS sequence"/>
</dbReference>
<dbReference type="RefSeq" id="WP_007320589.1">
    <property type="nucleotide sequence ID" value="NZ_BAEE01000012.1"/>
</dbReference>
<dbReference type="InterPro" id="IPR009057">
    <property type="entry name" value="Homeodomain-like_sf"/>
</dbReference>
<dbReference type="InterPro" id="IPR001647">
    <property type="entry name" value="HTH_TetR"/>
</dbReference>
<dbReference type="GO" id="GO:0000976">
    <property type="term" value="F:transcription cis-regulatory region binding"/>
    <property type="evidence" value="ECO:0007669"/>
    <property type="project" value="TreeGrafter"/>
</dbReference>
<evidence type="ECO:0000256" key="2">
    <source>
        <dbReference type="ARBA" id="ARBA00023125"/>
    </source>
</evidence>
<reference evidence="6 7" key="1">
    <citation type="submission" date="2011-11" db="EMBL/GenBank/DDBJ databases">
        <title>Whole genome shotgun sequence of Gordonia araii NBRC 100433.</title>
        <authorList>
            <person name="Yoshida Y."/>
            <person name="Hosoyama A."/>
            <person name="Tsuchikane K."/>
            <person name="Katsumata H."/>
            <person name="Yamazaki S."/>
            <person name="Fujita N."/>
        </authorList>
    </citation>
    <scope>NUCLEOTIDE SEQUENCE [LARGE SCALE GENOMIC DNA]</scope>
    <source>
        <strain evidence="6 7">NBRC 100433</strain>
    </source>
</reference>
<feature type="domain" description="HTH tetR-type" evidence="5">
    <location>
        <begin position="1"/>
        <end position="60"/>
    </location>
</feature>
<dbReference type="InterPro" id="IPR050109">
    <property type="entry name" value="HTH-type_TetR-like_transc_reg"/>
</dbReference>
<evidence type="ECO:0000256" key="3">
    <source>
        <dbReference type="ARBA" id="ARBA00023163"/>
    </source>
</evidence>
<dbReference type="SUPFAM" id="SSF46689">
    <property type="entry name" value="Homeodomain-like"/>
    <property type="match status" value="1"/>
</dbReference>
<dbReference type="PROSITE" id="PS50977">
    <property type="entry name" value="HTH_TETR_2"/>
    <property type="match status" value="1"/>
</dbReference>
<protein>
    <submittedName>
        <fullName evidence="6">Putative TetR family transcriptional regulator</fullName>
    </submittedName>
</protein>
<comment type="caution">
    <text evidence="6">The sequence shown here is derived from an EMBL/GenBank/DDBJ whole genome shotgun (WGS) entry which is preliminary data.</text>
</comment>
<feature type="DNA-binding region" description="H-T-H motif" evidence="4">
    <location>
        <begin position="23"/>
        <end position="42"/>
    </location>
</feature>
<dbReference type="Gene3D" id="1.10.357.10">
    <property type="entry name" value="Tetracycline Repressor, domain 2"/>
    <property type="match status" value="1"/>
</dbReference>
<dbReference type="GO" id="GO:0003700">
    <property type="term" value="F:DNA-binding transcription factor activity"/>
    <property type="evidence" value="ECO:0007669"/>
    <property type="project" value="TreeGrafter"/>
</dbReference>
<organism evidence="6 7">
    <name type="scientific">Gordonia araii NBRC 100433</name>
    <dbReference type="NCBI Taxonomy" id="1073574"/>
    <lineage>
        <taxon>Bacteria</taxon>
        <taxon>Bacillati</taxon>
        <taxon>Actinomycetota</taxon>
        <taxon>Actinomycetes</taxon>
        <taxon>Mycobacteriales</taxon>
        <taxon>Gordoniaceae</taxon>
        <taxon>Gordonia</taxon>
    </lineage>
</organism>
<keyword evidence="7" id="KW-1185">Reference proteome</keyword>
<gene>
    <name evidence="6" type="ORF">GOARA_012_00620</name>
</gene>
<evidence type="ECO:0000256" key="1">
    <source>
        <dbReference type="ARBA" id="ARBA00023015"/>
    </source>
</evidence>
<dbReference type="PANTHER" id="PTHR30055:SF234">
    <property type="entry name" value="HTH-TYPE TRANSCRIPTIONAL REGULATOR BETI"/>
    <property type="match status" value="1"/>
</dbReference>
<evidence type="ECO:0000313" key="7">
    <source>
        <dbReference type="Proteomes" id="UP000035088"/>
    </source>
</evidence>
<proteinExistence type="predicted"/>
<dbReference type="AlphaFoldDB" id="G7GY37"/>
<accession>G7GY37</accession>
<keyword evidence="3" id="KW-0804">Transcription</keyword>
<dbReference type="PANTHER" id="PTHR30055">
    <property type="entry name" value="HTH-TYPE TRANSCRIPTIONAL REGULATOR RUTR"/>
    <property type="match status" value="1"/>
</dbReference>
<dbReference type="STRING" id="1073574.GOARA_012_00620"/>
<evidence type="ECO:0000259" key="5">
    <source>
        <dbReference type="PROSITE" id="PS50977"/>
    </source>
</evidence>
<keyword evidence="1" id="KW-0805">Transcription regulation</keyword>
<evidence type="ECO:0000313" key="6">
    <source>
        <dbReference type="EMBL" id="GAB08512.1"/>
    </source>
</evidence>